<evidence type="ECO:0000256" key="9">
    <source>
        <dbReference type="ARBA" id="ARBA00022989"/>
    </source>
</evidence>
<keyword evidence="9 17" id="KW-1133">Transmembrane helix</keyword>
<evidence type="ECO:0000256" key="16">
    <source>
        <dbReference type="SAM" id="MobiDB-lite"/>
    </source>
</evidence>
<dbReference type="PROSITE" id="PS50178">
    <property type="entry name" value="ZF_FYVE"/>
    <property type="match status" value="1"/>
</dbReference>
<dbReference type="Pfam" id="PF04082">
    <property type="entry name" value="Fungal_trans"/>
    <property type="match status" value="1"/>
</dbReference>
<dbReference type="CDD" id="cd12148">
    <property type="entry name" value="fungal_TF_MHR"/>
    <property type="match status" value="1"/>
</dbReference>
<evidence type="ECO:0000256" key="12">
    <source>
        <dbReference type="ARBA" id="ARBA00023136"/>
    </source>
</evidence>
<keyword evidence="8" id="KW-0862">Zinc</keyword>
<dbReference type="Pfam" id="PF14558">
    <property type="entry name" value="TRP_N"/>
    <property type="match status" value="1"/>
</dbReference>
<dbReference type="InterPro" id="IPR013083">
    <property type="entry name" value="Znf_RING/FYVE/PHD"/>
</dbReference>
<dbReference type="SMART" id="SM00066">
    <property type="entry name" value="GAL4"/>
    <property type="match status" value="1"/>
</dbReference>
<evidence type="ECO:0000256" key="14">
    <source>
        <dbReference type="ARBA" id="ARBA00023242"/>
    </source>
</evidence>
<feature type="compositionally biased region" description="Basic and acidic residues" evidence="16">
    <location>
        <begin position="1094"/>
        <end position="1104"/>
    </location>
</feature>
<feature type="compositionally biased region" description="Polar residues" evidence="16">
    <location>
        <begin position="1585"/>
        <end position="1608"/>
    </location>
</feature>
<feature type="region of interest" description="Disordered" evidence="16">
    <location>
        <begin position="1043"/>
        <end position="1107"/>
    </location>
</feature>
<dbReference type="GO" id="GO:0006351">
    <property type="term" value="P:DNA-templated transcription"/>
    <property type="evidence" value="ECO:0007669"/>
    <property type="project" value="InterPro"/>
</dbReference>
<feature type="compositionally biased region" description="Polar residues" evidence="16">
    <location>
        <begin position="2671"/>
        <end position="2686"/>
    </location>
</feature>
<keyword evidence="5" id="KW-0479">Metal-binding</keyword>
<dbReference type="Pfam" id="PF00172">
    <property type="entry name" value="Zn_clus"/>
    <property type="match status" value="1"/>
</dbReference>
<dbReference type="InterPro" id="IPR036864">
    <property type="entry name" value="Zn2-C6_fun-type_DNA-bd_sf"/>
</dbReference>
<dbReference type="Proteomes" id="UP000286921">
    <property type="component" value="Unassembled WGS sequence"/>
</dbReference>
<dbReference type="GO" id="GO:0001216">
    <property type="term" value="F:DNA-binding transcription activator activity"/>
    <property type="evidence" value="ECO:0007669"/>
    <property type="project" value="UniProtKB-ARBA"/>
</dbReference>
<dbReference type="InterPro" id="IPR001138">
    <property type="entry name" value="Zn2Cys6_DnaBD"/>
</dbReference>
<evidence type="ECO:0000313" key="21">
    <source>
        <dbReference type="EMBL" id="GCB21083.1"/>
    </source>
</evidence>
<dbReference type="SMART" id="SM01320">
    <property type="entry name" value="TRP_N"/>
    <property type="match status" value="1"/>
</dbReference>
<dbReference type="CDD" id="cd15737">
    <property type="entry name" value="FYVE2_Vac1p_like"/>
    <property type="match status" value="1"/>
</dbReference>
<feature type="domain" description="Zn(2)-C6 fungal-type" evidence="18">
    <location>
        <begin position="1957"/>
        <end position="1991"/>
    </location>
</feature>
<dbReference type="PANTHER" id="PTHR31145">
    <property type="entry name" value="INTEGRAL MEMBRANE PROTEIN (AFU_ORTHOLOGUE AFUA_7G01610)"/>
    <property type="match status" value="1"/>
</dbReference>
<keyword evidence="7 15" id="KW-0863">Zinc-finger</keyword>
<dbReference type="GO" id="GO:0055085">
    <property type="term" value="P:transmembrane transport"/>
    <property type="evidence" value="ECO:0007669"/>
    <property type="project" value="TreeGrafter"/>
</dbReference>
<feature type="compositionally biased region" description="Polar residues" evidence="16">
    <location>
        <begin position="2054"/>
        <end position="2073"/>
    </location>
</feature>
<dbReference type="SUPFAM" id="SSF57903">
    <property type="entry name" value="FYVE/PHD zinc finger"/>
    <property type="match status" value="1"/>
</dbReference>
<evidence type="ECO:0000259" key="20">
    <source>
        <dbReference type="PROSITE" id="PS50178"/>
    </source>
</evidence>
<dbReference type="FunFam" id="4.10.240.10:FF:000003">
    <property type="entry name" value="C6 transcription factor (Leu3)"/>
    <property type="match status" value="1"/>
</dbReference>
<evidence type="ECO:0000313" key="22">
    <source>
        <dbReference type="Proteomes" id="UP000286921"/>
    </source>
</evidence>
<evidence type="ECO:0000256" key="2">
    <source>
        <dbReference type="ARBA" id="ARBA00004141"/>
    </source>
</evidence>
<feature type="compositionally biased region" description="Polar residues" evidence="16">
    <location>
        <begin position="993"/>
        <end position="1003"/>
    </location>
</feature>
<dbReference type="GO" id="GO:0000981">
    <property type="term" value="F:DNA-binding transcription factor activity, RNA polymerase II-specific"/>
    <property type="evidence" value="ECO:0007669"/>
    <property type="project" value="InterPro"/>
</dbReference>
<dbReference type="InterPro" id="IPR011011">
    <property type="entry name" value="Znf_FYVE_PHD"/>
</dbReference>
<dbReference type="InterPro" id="IPR017455">
    <property type="entry name" value="Znf_FYVE-rel"/>
</dbReference>
<name>A0A401KP55_ASPAW</name>
<feature type="transmembrane region" description="Helical" evidence="17">
    <location>
        <begin position="543"/>
        <end position="562"/>
    </location>
</feature>
<gene>
    <name evidence="21" type="ORF">AAWM_03968</name>
</gene>
<dbReference type="InterPro" id="IPR001841">
    <property type="entry name" value="Znf_RING"/>
</dbReference>
<feature type="compositionally biased region" description="Basic and acidic residues" evidence="16">
    <location>
        <begin position="1"/>
        <end position="13"/>
    </location>
</feature>
<dbReference type="InterPro" id="IPR040241">
    <property type="entry name" value="TRP_Flc/Pkd2-like"/>
</dbReference>
<dbReference type="PROSITE" id="PS50089">
    <property type="entry name" value="ZF_RING_2"/>
    <property type="match status" value="1"/>
</dbReference>
<dbReference type="SUPFAM" id="SSF57850">
    <property type="entry name" value="RING/U-box"/>
    <property type="match status" value="1"/>
</dbReference>
<dbReference type="GO" id="GO:0005634">
    <property type="term" value="C:nucleus"/>
    <property type="evidence" value="ECO:0007669"/>
    <property type="project" value="UniProtKB-SubCell"/>
</dbReference>
<keyword evidence="6" id="KW-0732">Signal</keyword>
<evidence type="ECO:0000256" key="10">
    <source>
        <dbReference type="ARBA" id="ARBA00023015"/>
    </source>
</evidence>
<dbReference type="InterPro" id="IPR000306">
    <property type="entry name" value="Znf_FYVE"/>
</dbReference>
<feature type="transmembrane region" description="Helical" evidence="17">
    <location>
        <begin position="574"/>
        <end position="594"/>
    </location>
</feature>
<sequence>MSVRRDARWHHDAGSAVAPRRQDIQGLGPAQDQQTTRRWRWRRDRSWVRGVSLMLVVLLISWIPPASAVLLDFENCLDAAVIQSDPRQLQFVPFDVSVVFNQHDSLHPLNISVYGNVSGTANGESYPSPDDPQWSNPNDTVGKIVDLDTANNKYSTLLSSIDVLSFSPYHEPTRFCDSVFQGSCPLGPVFYVNSSDLSALRAFSIEHDMLSSYYFSTLSSRLVIKSGDAAATQLGCISVAITPDLGSSLKSTLSYIPLVILVLVGIATVTAAIYSPWGTTDPFHWTSNYGRDEDVLRLVTPGFGDCLQYIQFAVLTGSLTLNYPGFYQPVISRVAWSVLMFNQSFLDPGNEQNPVKDGVYAVNATYGLDRMDQYVGMPAARDIWPGMMVWLLVILVAVTLFIQVVFGFRSISRKIANNPEEDLRSKNMPFTVGNIVRVVFNFLLLPVISISFFQLVIASESPAYSVALAVVVIVILAGFSLWTVRLIATTRPKSYLFDDLSTVLLYGPLYNTFCDDAAAFALVPIFLTFIRGIAIGALQPSGIAQIVLLAICEVVSILTLIAFKPFPSPTSMNLYHACFSIVRFLTILLSVVFVPSLRISQAARGWIGYIILFLHALVMVFGFFLNALQTLIEVIARLAGAGGYEGGVTRGGLVKVFGMRQLSRRVPRQSVATRQSMGSEAAMLAHTDDRLSSQFDGSRPRSLSGSSAMLLNRAGASEGRASAIFDSGSAHGGNHSRANSSGFFTPSTPGGFAAGYHTPGSNSPKSGPVFAMHPHDPYYRPPRPRKKVMDMGAAGEKGRASRHTHRSSSYGEIDDDIIEGPSVSGRGTPTPAYIPAPKDDLDLDDPRQSRKDYAVREVDFYYRVRGPPLSQSGTRKLKTGPADPTGPVSSATGFFRSLFRGKTKEKGKGFEVVRSSRAPPPGLFPESEEFHDQHEPYRDEPDEQAATEQNREASENNAQYSDSDGEGNERSTETQTVLPKVETGGDIELPSRAGSQHSSQSPSRPGAGRQGSVRSLAPEEPDLTQNPLSVVTDMAAVQAIEPSQGAEPSVHNPGQLHPSASVTSRLPFSASSSASRDRNFSIASTTASTTSSRRVNDGSNRVERPSSMGYVAQYRTQDNIHEASPDEPSFAGSAAELGGTGAGVFGARASPSSARVTRPPPGRRFAFDAQKSERSIDSLFFFFAFASTVYLFYALSNSPFSSFSSFQEDCTLASVLPRHPRLLHATRKRGSALIPPPILASSRHSVNDGPSSKRRRLVSSAAFGRQSASSSATFSTPAPFPQFMSSLSSPASSRSASSTTAAAAAFAAPPPSAGLKPHASSEHLRTSEAGPALDRRTERRRSTLSGSDRKRRIVSLEADAWSRRAVPEPLTEAGPSNSRAAAMDSRSIPRFSAFQAQTPQDPPSSYANPIDLTSPPPAQSRPQGTSGSTDNYRRGSGSRTGTGDYVEYTRPQWQPDAEVTKCPICGTTFSFWYRKHHCRKCGRVVCASCSPHRITIPRQFIVRDPSRSYASSSLIPPRAAPIVDLEGDDAAMSPTALNPALGGGEEVRLCNPCVPDPNPEPPRGFATVRSRGEAESRSGIGQGGYATSFNPSGHRSYHSMSSPANQHPHSGGLVSLNSGTFPSRPGRRTVGSSDYTTFGGLGGAFAPRLQERPRPIDYGSLSSSRFHPVSMGSGASSRPLPYPAGGSASSLPVSSTARSSSLGVAPWRRPHVEERDLCPICDQELPPLGNNGDEAGREAHIRDCIESHGRQGRSSPQSGSPAASSPVPVRLVVFKATEKDCVGQDGGLQECTICMEEYEVGQSLVRLECLCKFHKRCIVEWFERKKECPSPQPMEIDPRLRAGSDSSPADGTAAGRPYIPPPASSSRHPDPNAAGPSALARSSNYPEPPSPYSPADQLRSAVSSASGPGYYGSAAHSQSTPSIYRSGPEPGSVPSTSSQLDSVDPNDPYAELRRPRACEACRQLKVRCEPDLSHPNGTCKRCAKAGRNCIVTLPTRKRQKKTDSRVAELERKIDALTASLQASQGHETHPLPPPATLEPPREEHPGRRWLPSATHVSANGSVPLKSPSSTAGSKRQHSGEIKETAPVSSRTSSPSDDQSLYNKAIKQWRAMGYGAEPQPKDTASEGGGDLIDRGLVSETLAEEAFTKYIDYMATLIPMVVFPPGTTMDEVRQKKPVLFHAIVAAAIGTIQPQLQLSLLDDFYKVLAERVVVKGEKSLDLVQAILVCCKWYTPPDNFEEVKFYQLSNIAVSLAMDLGLNRKAIPKSKPFALVKELISKKSSVVLDLDSPEARRTWLACYFLSVQVAVSLRRVNLVRWLPYMDECVEILEKSPDALPSDKAMIQWAKLAHILEDIAVQFTTDDAPTVSSFSDPKFLYTLRVLERQLEQWRRETPPEHYSPIMKQAYCILNLFLHENAMHVEFHRDDSKSANDDLASPTSPAHINALSTCLTSIHDAIDVLCSIETKDLVLAPTIALARTSFAIVALIKIYSIVSSPDTRMAQVIDLSSLKTEYYLDKVIRHYTKAGESPGGRTPAKFSVVLTLLRNWFMKRKDQGPVLKDALSLFKCSDEDRLQQPPKQGQGQGQTPLHLLSEVAMGDPQSRCTTNNPSPNQTTATASTTTTNNNRPIYTPNTATPSTSSYPDLLTTQPQQSTSSDLPVPPHSHPHSLNPSPTTDSTAEPPSTSSNWVQYPPQPRQYYSAFSPGYQDVQGFGADPGSGSNGNGMVVTPGGAGASVSGGGGGGHPIQGLFFPELGVQMGFDPENLYMLGNMLGDEILNFPFQADGGMGFY</sequence>
<dbReference type="PANTHER" id="PTHR31145:SF6">
    <property type="entry name" value="INTEGRAL MEMBRANE PROTEIN (AFU_ORTHOLOGUE AFUA_7G01610)"/>
    <property type="match status" value="1"/>
</dbReference>
<evidence type="ECO:0000256" key="13">
    <source>
        <dbReference type="ARBA" id="ARBA00023163"/>
    </source>
</evidence>
<evidence type="ECO:0000256" key="15">
    <source>
        <dbReference type="PROSITE-ProRule" id="PRU00175"/>
    </source>
</evidence>
<evidence type="ECO:0000256" key="11">
    <source>
        <dbReference type="ARBA" id="ARBA00023125"/>
    </source>
</evidence>
<feature type="region of interest" description="Disordered" evidence="16">
    <location>
        <begin position="1554"/>
        <end position="1700"/>
    </location>
</feature>
<feature type="region of interest" description="Disordered" evidence="16">
    <location>
        <begin position="1234"/>
        <end position="1260"/>
    </location>
</feature>
<feature type="transmembrane region" description="Helical" evidence="17">
    <location>
        <begin position="253"/>
        <end position="274"/>
    </location>
</feature>
<dbReference type="InterPro" id="IPR007219">
    <property type="entry name" value="XnlR_reg_dom"/>
</dbReference>
<dbReference type="PROSITE" id="PS00463">
    <property type="entry name" value="ZN2_CY6_FUNGAL_1"/>
    <property type="match status" value="1"/>
</dbReference>
<proteinExistence type="inferred from homology"/>
<dbReference type="GO" id="GO:0016020">
    <property type="term" value="C:membrane"/>
    <property type="evidence" value="ECO:0007669"/>
    <property type="project" value="UniProtKB-SubCell"/>
</dbReference>
<evidence type="ECO:0000259" key="18">
    <source>
        <dbReference type="PROSITE" id="PS50048"/>
    </source>
</evidence>
<evidence type="ECO:0000256" key="4">
    <source>
        <dbReference type="ARBA" id="ARBA00022692"/>
    </source>
</evidence>
<dbReference type="InterPro" id="IPR032800">
    <property type="entry name" value="TRP_N"/>
</dbReference>
<feature type="transmembrane region" description="Helical" evidence="17">
    <location>
        <begin position="463"/>
        <end position="484"/>
    </location>
</feature>
<feature type="region of interest" description="Disordered" evidence="16">
    <location>
        <begin position="1302"/>
        <end position="1348"/>
    </location>
</feature>
<feature type="compositionally biased region" description="Polar residues" evidence="16">
    <location>
        <begin position="1420"/>
        <end position="1430"/>
    </location>
</feature>
<feature type="region of interest" description="Disordered" evidence="16">
    <location>
        <begin position="795"/>
        <end position="848"/>
    </location>
</feature>
<dbReference type="SMART" id="SM00064">
    <property type="entry name" value="FYVE"/>
    <property type="match status" value="1"/>
</dbReference>
<feature type="compositionally biased region" description="Polar residues" evidence="16">
    <location>
        <begin position="1395"/>
        <end position="1407"/>
    </location>
</feature>
<evidence type="ECO:0000256" key="6">
    <source>
        <dbReference type="ARBA" id="ARBA00022729"/>
    </source>
</evidence>
<evidence type="ECO:0000256" key="17">
    <source>
        <dbReference type="SAM" id="Phobius"/>
    </source>
</evidence>
<protein>
    <submittedName>
        <fullName evidence="21">Uncharacterized membrane protein C1322.03</fullName>
    </submittedName>
</protein>
<keyword evidence="12 17" id="KW-0472">Membrane</keyword>
<keyword evidence="10" id="KW-0805">Transcription regulation</keyword>
<dbReference type="Pfam" id="PF01363">
    <property type="entry name" value="FYVE"/>
    <property type="match status" value="1"/>
</dbReference>
<feature type="compositionally biased region" description="Polar residues" evidence="16">
    <location>
        <begin position="2624"/>
        <end position="2651"/>
    </location>
</feature>
<feature type="transmembrane region" description="Helical" evidence="17">
    <location>
        <begin position="387"/>
        <end position="408"/>
    </location>
</feature>
<keyword evidence="13" id="KW-0804">Transcription</keyword>
<comment type="similarity">
    <text evidence="3">Belongs to the transient receptor potential (TRP) ion channel family.</text>
</comment>
<feature type="compositionally biased region" description="Low complexity" evidence="16">
    <location>
        <begin position="2088"/>
        <end position="2098"/>
    </location>
</feature>
<feature type="region of interest" description="Disordered" evidence="16">
    <location>
        <begin position="2595"/>
        <end position="2689"/>
    </location>
</feature>
<feature type="transmembrane region" description="Helical" evidence="17">
    <location>
        <begin position="434"/>
        <end position="457"/>
    </location>
</feature>
<dbReference type="GO" id="GO:0003677">
    <property type="term" value="F:DNA binding"/>
    <property type="evidence" value="ECO:0007669"/>
    <property type="project" value="UniProtKB-KW"/>
</dbReference>
<accession>A0A401KP55</accession>
<evidence type="ECO:0000256" key="3">
    <source>
        <dbReference type="ARBA" id="ARBA00010642"/>
    </source>
</evidence>
<feature type="region of interest" description="Disordered" evidence="16">
    <location>
        <begin position="1"/>
        <end position="37"/>
    </location>
</feature>
<keyword evidence="14" id="KW-0539">Nucleus</keyword>
<dbReference type="Pfam" id="PF13639">
    <property type="entry name" value="zf-RING_2"/>
    <property type="match status" value="1"/>
</dbReference>
<dbReference type="SUPFAM" id="SSF57701">
    <property type="entry name" value="Zn2/Cys6 DNA-binding domain"/>
    <property type="match status" value="1"/>
</dbReference>
<keyword evidence="22" id="KW-1185">Reference proteome</keyword>
<feature type="region of interest" description="Disordered" evidence="16">
    <location>
        <begin position="1828"/>
        <end position="1948"/>
    </location>
</feature>
<feature type="compositionally biased region" description="Low complexity" evidence="16">
    <location>
        <begin position="2606"/>
        <end position="2623"/>
    </location>
</feature>
<dbReference type="CDD" id="cd00067">
    <property type="entry name" value="GAL4"/>
    <property type="match status" value="1"/>
</dbReference>
<feature type="domain" description="FYVE-type" evidence="20">
    <location>
        <begin position="1456"/>
        <end position="1558"/>
    </location>
</feature>
<evidence type="ECO:0000256" key="7">
    <source>
        <dbReference type="ARBA" id="ARBA00022771"/>
    </source>
</evidence>
<comment type="caution">
    <text evidence="21">The sequence shown here is derived from an EMBL/GenBank/DDBJ whole genome shotgun (WGS) entry which is preliminary data.</text>
</comment>
<dbReference type="CDD" id="cd16489">
    <property type="entry name" value="mRING-CH-C4HC2H_ZNRF"/>
    <property type="match status" value="1"/>
</dbReference>
<feature type="compositionally biased region" description="Low complexity" evidence="16">
    <location>
        <begin position="1900"/>
        <end position="1917"/>
    </location>
</feature>
<dbReference type="EMBL" id="BDHI01000007">
    <property type="protein sequence ID" value="GCB21083.1"/>
    <property type="molecule type" value="Genomic_DNA"/>
</dbReference>
<feature type="region of interest" description="Disordered" evidence="16">
    <location>
        <begin position="2020"/>
        <end position="2098"/>
    </location>
</feature>
<feature type="compositionally biased region" description="Low complexity" evidence="16">
    <location>
        <begin position="1083"/>
        <end position="1092"/>
    </location>
</feature>
<dbReference type="Gene3D" id="4.10.240.10">
    <property type="entry name" value="Zn(2)-C6 fungal-type DNA-binding domain"/>
    <property type="match status" value="1"/>
</dbReference>
<evidence type="ECO:0000256" key="5">
    <source>
        <dbReference type="ARBA" id="ARBA00022723"/>
    </source>
</evidence>
<keyword evidence="4 17" id="KW-0812">Transmembrane</keyword>
<dbReference type="GO" id="GO:0008270">
    <property type="term" value="F:zinc ion binding"/>
    <property type="evidence" value="ECO:0007669"/>
    <property type="project" value="UniProtKB-KW"/>
</dbReference>
<feature type="compositionally biased region" description="Polar residues" evidence="16">
    <location>
        <begin position="1687"/>
        <end position="1700"/>
    </location>
</feature>
<dbReference type="InterPro" id="IPR010308">
    <property type="entry name" value="TRP_C"/>
</dbReference>
<dbReference type="Pfam" id="PF06011">
    <property type="entry name" value="TRP"/>
    <property type="match status" value="1"/>
</dbReference>
<organism evidence="21 22">
    <name type="scientific">Aspergillus awamori</name>
    <name type="common">Black koji mold</name>
    <dbReference type="NCBI Taxonomy" id="105351"/>
    <lineage>
        <taxon>Eukaryota</taxon>
        <taxon>Fungi</taxon>
        <taxon>Dikarya</taxon>
        <taxon>Ascomycota</taxon>
        <taxon>Pezizomycotina</taxon>
        <taxon>Eurotiomycetes</taxon>
        <taxon>Eurotiomycetidae</taxon>
        <taxon>Eurotiales</taxon>
        <taxon>Aspergillaceae</taxon>
        <taxon>Aspergillus</taxon>
    </lineage>
</organism>
<comment type="subcellular location">
    <subcellularLocation>
        <location evidence="2">Membrane</location>
        <topology evidence="2">Multi-pass membrane protein</topology>
    </subcellularLocation>
    <subcellularLocation>
        <location evidence="1">Nucleus</location>
    </subcellularLocation>
</comment>
<keyword evidence="11" id="KW-0238">DNA-binding</keyword>
<feature type="compositionally biased region" description="Basic and acidic residues" evidence="16">
    <location>
        <begin position="837"/>
        <end position="848"/>
    </location>
</feature>
<feature type="compositionally biased region" description="Low complexity" evidence="16">
    <location>
        <begin position="1434"/>
        <end position="1443"/>
    </location>
</feature>
<feature type="domain" description="RING-type" evidence="19">
    <location>
        <begin position="1791"/>
        <end position="1832"/>
    </location>
</feature>
<feature type="region of interest" description="Disordered" evidence="16">
    <location>
        <begin position="905"/>
        <end position="1026"/>
    </location>
</feature>
<feature type="transmembrane region" description="Helical" evidence="17">
    <location>
        <begin position="47"/>
        <end position="64"/>
    </location>
</feature>
<feature type="region of interest" description="Disordered" evidence="16">
    <location>
        <begin position="865"/>
        <end position="891"/>
    </location>
</feature>
<dbReference type="STRING" id="105351.A0A401KP55"/>
<reference evidence="21 22" key="1">
    <citation type="submission" date="2016-09" db="EMBL/GenBank/DDBJ databases">
        <title>Aspergillus awamori IFM 58123T.</title>
        <authorList>
            <person name="Kusuya Y."/>
            <person name="Shimizu M."/>
            <person name="Takahashi H."/>
            <person name="Yaguchi T."/>
        </authorList>
    </citation>
    <scope>NUCLEOTIDE SEQUENCE [LARGE SCALE GENOMIC DNA]</scope>
    <source>
        <strain evidence="21 22">IFM 58123</strain>
    </source>
</reference>
<feature type="region of interest" description="Disordered" evidence="16">
    <location>
        <begin position="1395"/>
        <end position="1447"/>
    </location>
</feature>
<evidence type="ECO:0000256" key="1">
    <source>
        <dbReference type="ARBA" id="ARBA00004123"/>
    </source>
</evidence>
<dbReference type="Gene3D" id="3.30.40.10">
    <property type="entry name" value="Zinc/RING finger domain, C3HC4 (zinc finger)"/>
    <property type="match status" value="2"/>
</dbReference>
<evidence type="ECO:0000259" key="19">
    <source>
        <dbReference type="PROSITE" id="PS50089"/>
    </source>
</evidence>
<feature type="transmembrane region" description="Helical" evidence="17">
    <location>
        <begin position="606"/>
        <end position="628"/>
    </location>
</feature>
<dbReference type="PROSITE" id="PS50048">
    <property type="entry name" value="ZN2_CY6_FUNGAL_2"/>
    <property type="match status" value="1"/>
</dbReference>
<feature type="compositionally biased region" description="Basic and acidic residues" evidence="16">
    <location>
        <begin position="928"/>
        <end position="939"/>
    </location>
</feature>
<evidence type="ECO:0000256" key="8">
    <source>
        <dbReference type="ARBA" id="ARBA00022833"/>
    </source>
</evidence>